<keyword evidence="1 6" id="KW-0732">Signal</keyword>
<dbReference type="FunFam" id="3.10.50.10:FF:000003">
    <property type="entry name" value="Class V chitinase CHIT5b"/>
    <property type="match status" value="1"/>
</dbReference>
<dbReference type="InterPro" id="IPR017853">
    <property type="entry name" value="GH"/>
</dbReference>
<evidence type="ECO:0000256" key="3">
    <source>
        <dbReference type="ARBA" id="ARBA00023180"/>
    </source>
</evidence>
<dbReference type="GO" id="GO:0005975">
    <property type="term" value="P:carbohydrate metabolic process"/>
    <property type="evidence" value="ECO:0007669"/>
    <property type="project" value="InterPro"/>
</dbReference>
<reference evidence="8" key="1">
    <citation type="submission" date="2020-11" db="EMBL/GenBank/DDBJ databases">
        <authorList>
            <person name="Tran Van P."/>
        </authorList>
    </citation>
    <scope>NUCLEOTIDE SEQUENCE</scope>
</reference>
<dbReference type="InterPro" id="IPR001223">
    <property type="entry name" value="Glyco_hydro18_cat"/>
</dbReference>
<dbReference type="AlphaFoldDB" id="A0A7R9Q113"/>
<dbReference type="PROSITE" id="PS51910">
    <property type="entry name" value="GH18_2"/>
    <property type="match status" value="1"/>
</dbReference>
<dbReference type="Gene3D" id="3.10.50.10">
    <property type="match status" value="1"/>
</dbReference>
<dbReference type="GO" id="GO:0008061">
    <property type="term" value="F:chitin binding"/>
    <property type="evidence" value="ECO:0007669"/>
    <property type="project" value="InterPro"/>
</dbReference>
<evidence type="ECO:0000259" key="7">
    <source>
        <dbReference type="PROSITE" id="PS51910"/>
    </source>
</evidence>
<gene>
    <name evidence="8" type="ORF">OSB1V03_LOCUS7845</name>
</gene>
<dbReference type="Gene3D" id="3.20.20.80">
    <property type="entry name" value="Glycosidases"/>
    <property type="match status" value="1"/>
</dbReference>
<dbReference type="GO" id="GO:0006032">
    <property type="term" value="P:chitin catabolic process"/>
    <property type="evidence" value="ECO:0007669"/>
    <property type="project" value="TreeGrafter"/>
</dbReference>
<dbReference type="GO" id="GO:0004568">
    <property type="term" value="F:chitinase activity"/>
    <property type="evidence" value="ECO:0007669"/>
    <property type="project" value="TreeGrafter"/>
</dbReference>
<evidence type="ECO:0000256" key="4">
    <source>
        <dbReference type="ARBA" id="ARBA00023295"/>
    </source>
</evidence>
<keyword evidence="4" id="KW-0326">Glycosidase</keyword>
<dbReference type="InterPro" id="IPR011583">
    <property type="entry name" value="Chitinase_II/V-like_cat"/>
</dbReference>
<evidence type="ECO:0000256" key="6">
    <source>
        <dbReference type="SAM" id="SignalP"/>
    </source>
</evidence>
<keyword evidence="2" id="KW-0378">Hydrolase</keyword>
<protein>
    <recommendedName>
        <fullName evidence="7">GH18 domain-containing protein</fullName>
    </recommendedName>
</protein>
<feature type="signal peptide" evidence="6">
    <location>
        <begin position="1"/>
        <end position="20"/>
    </location>
</feature>
<dbReference type="PANTHER" id="PTHR11177">
    <property type="entry name" value="CHITINASE"/>
    <property type="match status" value="1"/>
</dbReference>
<dbReference type="SUPFAM" id="SSF51445">
    <property type="entry name" value="(Trans)glycosidases"/>
    <property type="match status" value="1"/>
</dbReference>
<evidence type="ECO:0000313" key="9">
    <source>
        <dbReference type="Proteomes" id="UP000759131"/>
    </source>
</evidence>
<dbReference type="Pfam" id="PF00704">
    <property type="entry name" value="Glyco_hydro_18"/>
    <property type="match status" value="1"/>
</dbReference>
<name>A0A7R9Q113_9ACAR</name>
<feature type="region of interest" description="Disordered" evidence="5">
    <location>
        <begin position="247"/>
        <end position="273"/>
    </location>
</feature>
<keyword evidence="3" id="KW-0325">Glycoprotein</keyword>
<feature type="chain" id="PRO_5035592907" description="GH18 domain-containing protein" evidence="6">
    <location>
        <begin position="21"/>
        <end position="364"/>
    </location>
</feature>
<organism evidence="8">
    <name type="scientific">Medioppia subpectinata</name>
    <dbReference type="NCBI Taxonomy" id="1979941"/>
    <lineage>
        <taxon>Eukaryota</taxon>
        <taxon>Metazoa</taxon>
        <taxon>Ecdysozoa</taxon>
        <taxon>Arthropoda</taxon>
        <taxon>Chelicerata</taxon>
        <taxon>Arachnida</taxon>
        <taxon>Acari</taxon>
        <taxon>Acariformes</taxon>
        <taxon>Sarcoptiformes</taxon>
        <taxon>Oribatida</taxon>
        <taxon>Brachypylina</taxon>
        <taxon>Oppioidea</taxon>
        <taxon>Oppiidae</taxon>
        <taxon>Medioppia</taxon>
    </lineage>
</organism>
<evidence type="ECO:0000313" key="8">
    <source>
        <dbReference type="EMBL" id="CAD7627418.1"/>
    </source>
</evidence>
<evidence type="ECO:0000256" key="2">
    <source>
        <dbReference type="ARBA" id="ARBA00022801"/>
    </source>
</evidence>
<dbReference type="Proteomes" id="UP000759131">
    <property type="component" value="Unassembled WGS sequence"/>
</dbReference>
<evidence type="ECO:0000256" key="5">
    <source>
        <dbReference type="SAM" id="MobiDB-lite"/>
    </source>
</evidence>
<dbReference type="InterPro" id="IPR029070">
    <property type="entry name" value="Chitinase_insertion_sf"/>
</dbReference>
<dbReference type="EMBL" id="CAJPIZ010004715">
    <property type="protein sequence ID" value="CAG2107848.1"/>
    <property type="molecule type" value="Genomic_DNA"/>
</dbReference>
<dbReference type="EMBL" id="OC859290">
    <property type="protein sequence ID" value="CAD7627418.1"/>
    <property type="molecule type" value="Genomic_DNA"/>
</dbReference>
<dbReference type="GO" id="GO:0005576">
    <property type="term" value="C:extracellular region"/>
    <property type="evidence" value="ECO:0007669"/>
    <property type="project" value="TreeGrafter"/>
</dbReference>
<dbReference type="OrthoDB" id="73875at2759"/>
<dbReference type="InterPro" id="IPR050314">
    <property type="entry name" value="Glycosyl_Hydrlase_18"/>
</dbReference>
<dbReference type="PANTHER" id="PTHR11177:SF235">
    <property type="entry name" value="CHITINASE-LIKE PROTEIN IDGF1-RELATED"/>
    <property type="match status" value="1"/>
</dbReference>
<dbReference type="SUPFAM" id="SSF54556">
    <property type="entry name" value="Chitinase insertion domain"/>
    <property type="match status" value="1"/>
</dbReference>
<accession>A0A7R9Q113</accession>
<sequence length="364" mass="39968">MMKACLAVCMLLVCLGQLHAEPKILCYYESWFAYPSHGAGAMQVKQFDNTLCTHRIYGYNGVSSSAEVLISDPWLETSTTYHQLYDWGHDKGSDLSLMGIGGFNFALNLTYAAQNPTIFTTSLVNHLKTYALDGAVIEWSSNHWKYEYMADYVTLLKHLKEAFAPNKWVLGTVLAADQPGYDIKSVAEQVDLIIIQSFDYHGSWNTEVGHSSAIEDQKISVNRWVENGATKEKTIVTVPAYGHTWTLTDTTKTDPGSPAKGAGTKGPFTDSPGKLGVNELMLRLKDDPTGWTRKEDGALGAAYYYKGDQWVSIEDTKTAEAKGAWVKSAGLGGIAVQAINNDDFNGLASTTKFPLTQAIKKGYA</sequence>
<keyword evidence="9" id="KW-1185">Reference proteome</keyword>
<feature type="domain" description="GH18" evidence="7">
    <location>
        <begin position="22"/>
        <end position="364"/>
    </location>
</feature>
<evidence type="ECO:0000256" key="1">
    <source>
        <dbReference type="ARBA" id="ARBA00022729"/>
    </source>
</evidence>
<proteinExistence type="predicted"/>
<dbReference type="SMART" id="SM00636">
    <property type="entry name" value="Glyco_18"/>
    <property type="match status" value="1"/>
</dbReference>